<evidence type="ECO:0000313" key="5">
    <source>
        <dbReference type="Proteomes" id="UP000660885"/>
    </source>
</evidence>
<dbReference type="PANTHER" id="PTHR10655:SF17">
    <property type="entry name" value="LYSOPHOSPHOLIPASE-LIKE PROTEIN 1"/>
    <property type="match status" value="1"/>
</dbReference>
<evidence type="ECO:0000256" key="1">
    <source>
        <dbReference type="ARBA" id="ARBA00006499"/>
    </source>
</evidence>
<dbReference type="InterPro" id="IPR050565">
    <property type="entry name" value="LYPA1-2/EST-like"/>
</dbReference>
<evidence type="ECO:0000313" key="4">
    <source>
        <dbReference type="EMBL" id="MBL6080137.1"/>
    </source>
</evidence>
<dbReference type="EMBL" id="JAETWB010000011">
    <property type="protein sequence ID" value="MBL6080137.1"/>
    <property type="molecule type" value="Genomic_DNA"/>
</dbReference>
<dbReference type="GO" id="GO:0016787">
    <property type="term" value="F:hydrolase activity"/>
    <property type="evidence" value="ECO:0007669"/>
    <property type="project" value="UniProtKB-KW"/>
</dbReference>
<dbReference type="PANTHER" id="PTHR10655">
    <property type="entry name" value="LYSOPHOSPHOLIPASE-RELATED"/>
    <property type="match status" value="1"/>
</dbReference>
<keyword evidence="2 4" id="KW-0378">Hydrolase</keyword>
<dbReference type="InterPro" id="IPR003140">
    <property type="entry name" value="PLipase/COase/thioEstase"/>
</dbReference>
<dbReference type="Pfam" id="PF02230">
    <property type="entry name" value="Abhydrolase_2"/>
    <property type="match status" value="1"/>
</dbReference>
<reference evidence="4 5" key="1">
    <citation type="submission" date="2021-01" db="EMBL/GenBank/DDBJ databases">
        <title>Belnapia mucosa sp. nov. and Belnapia arida sp. nov., isolated from the Tabernas Desert (Almeria, Spain).</title>
        <authorList>
            <person name="Molina-Menor E."/>
            <person name="Vidal-Verdu A."/>
            <person name="Calonge A."/>
            <person name="Satari L."/>
            <person name="Pereto J."/>
            <person name="Porcar M."/>
        </authorList>
    </citation>
    <scope>NUCLEOTIDE SEQUENCE [LARGE SCALE GENOMIC DNA]</scope>
    <source>
        <strain evidence="4 5">T18</strain>
    </source>
</reference>
<dbReference type="RefSeq" id="WP_202833378.1">
    <property type="nucleotide sequence ID" value="NZ_JAETWB010000011.1"/>
</dbReference>
<gene>
    <name evidence="4" type="ORF">JMJ56_19145</name>
</gene>
<sequence length="219" mass="22444">MAGLDGPRFGAQPGRARQLVVVLHGLGADGQDLIQLAPDWAKALPEAAFIAPDAPHACDMAPYGRQWFSLQDRTPAVMAVGAAQAATALGTLIEAELARFALPPEALALAGFSQGAMIALQLGLRRRPTPACILAYSGALLGLDVLAAELAGKPPVLLVHGEVDDIVPVAASRMAEAALRAAGVPVEALYRPTLPHAIDPAGIEAGARTLARAFGMTAG</sequence>
<keyword evidence="5" id="KW-1185">Reference proteome</keyword>
<evidence type="ECO:0000256" key="2">
    <source>
        <dbReference type="ARBA" id="ARBA00022801"/>
    </source>
</evidence>
<proteinExistence type="inferred from homology"/>
<protein>
    <submittedName>
        <fullName evidence="4">Dienelactone hydrolase family protein</fullName>
    </submittedName>
</protein>
<name>A0ABS1U8V4_9PROT</name>
<organism evidence="4 5">
    <name type="scientific">Belnapia arida</name>
    <dbReference type="NCBI Taxonomy" id="2804533"/>
    <lineage>
        <taxon>Bacteria</taxon>
        <taxon>Pseudomonadati</taxon>
        <taxon>Pseudomonadota</taxon>
        <taxon>Alphaproteobacteria</taxon>
        <taxon>Acetobacterales</taxon>
        <taxon>Roseomonadaceae</taxon>
        <taxon>Belnapia</taxon>
    </lineage>
</organism>
<comment type="caution">
    <text evidence="4">The sequence shown here is derived from an EMBL/GenBank/DDBJ whole genome shotgun (WGS) entry which is preliminary data.</text>
</comment>
<dbReference type="InterPro" id="IPR029058">
    <property type="entry name" value="AB_hydrolase_fold"/>
</dbReference>
<evidence type="ECO:0000259" key="3">
    <source>
        <dbReference type="Pfam" id="PF02230"/>
    </source>
</evidence>
<dbReference type="Gene3D" id="3.40.50.1820">
    <property type="entry name" value="alpha/beta hydrolase"/>
    <property type="match status" value="1"/>
</dbReference>
<feature type="domain" description="Phospholipase/carboxylesterase/thioesterase" evidence="3">
    <location>
        <begin position="15"/>
        <end position="204"/>
    </location>
</feature>
<dbReference type="SUPFAM" id="SSF53474">
    <property type="entry name" value="alpha/beta-Hydrolases"/>
    <property type="match status" value="1"/>
</dbReference>
<dbReference type="Proteomes" id="UP000660885">
    <property type="component" value="Unassembled WGS sequence"/>
</dbReference>
<accession>A0ABS1U8V4</accession>
<comment type="similarity">
    <text evidence="1">Belongs to the AB hydrolase superfamily. AB hydrolase 2 family.</text>
</comment>